<dbReference type="STRING" id="90241.B0682_05795"/>
<proteinExistence type="inferred from homology"/>
<comment type="caution">
    <text evidence="8">The sequence shown here is derived from an EMBL/GenBank/DDBJ whole genome shotgun (WGS) entry which is preliminary data.</text>
</comment>
<evidence type="ECO:0000259" key="7">
    <source>
        <dbReference type="Pfam" id="PF24986"/>
    </source>
</evidence>
<dbReference type="Proteomes" id="UP000191094">
    <property type="component" value="Unassembled WGS sequence"/>
</dbReference>
<dbReference type="InterPro" id="IPR011033">
    <property type="entry name" value="PRC_barrel-like_sf"/>
</dbReference>
<dbReference type="Pfam" id="PF24986">
    <property type="entry name" value="PRC_RimM"/>
    <property type="match status" value="1"/>
</dbReference>
<dbReference type="GO" id="GO:0043022">
    <property type="term" value="F:ribosome binding"/>
    <property type="evidence" value="ECO:0007669"/>
    <property type="project" value="InterPro"/>
</dbReference>
<evidence type="ECO:0000259" key="6">
    <source>
        <dbReference type="Pfam" id="PF01782"/>
    </source>
</evidence>
<evidence type="ECO:0000256" key="4">
    <source>
        <dbReference type="ARBA" id="ARBA00023186"/>
    </source>
</evidence>
<reference evidence="8 9" key="1">
    <citation type="submission" date="2017-02" db="EMBL/GenBank/DDBJ databases">
        <title>Draft genome sequence of Moraxella lincolnii CCUG 9405T type strain.</title>
        <authorList>
            <person name="Salva-Serra F."/>
            <person name="Engstrom-Jakobsson H."/>
            <person name="Thorell K."/>
            <person name="Jaen-Luchoro D."/>
            <person name="Gonzales-Siles L."/>
            <person name="Karlsson R."/>
            <person name="Yazdan S."/>
            <person name="Boulund F."/>
            <person name="Johnning A."/>
            <person name="Engstrand L."/>
            <person name="Kristiansson E."/>
            <person name="Moore E."/>
        </authorList>
    </citation>
    <scope>NUCLEOTIDE SEQUENCE [LARGE SCALE GENOMIC DNA]</scope>
    <source>
        <strain evidence="8 9">CCUG 9405</strain>
    </source>
</reference>
<comment type="similarity">
    <text evidence="5">Belongs to the RimM family.</text>
</comment>
<comment type="domain">
    <text evidence="5">The PRC barrel domain binds ribosomal protein uS19.</text>
</comment>
<evidence type="ECO:0000256" key="3">
    <source>
        <dbReference type="ARBA" id="ARBA00022552"/>
    </source>
</evidence>
<keyword evidence="9" id="KW-1185">Reference proteome</keyword>
<dbReference type="GO" id="GO:0006364">
    <property type="term" value="P:rRNA processing"/>
    <property type="evidence" value="ECO:0007669"/>
    <property type="project" value="UniProtKB-UniRule"/>
</dbReference>
<comment type="function">
    <text evidence="5">An accessory protein needed during the final step in the assembly of 30S ribosomal subunit, possibly for assembly of the head region. Essential for efficient processing of 16S rRNA. May be needed both before and after RbfA during the maturation of 16S rRNA. It has affinity for free ribosomal 30S subunits but not for 70S ribosomes.</text>
</comment>
<comment type="subcellular location">
    <subcellularLocation>
        <location evidence="5">Cytoplasm</location>
    </subcellularLocation>
</comment>
<evidence type="ECO:0000313" key="8">
    <source>
        <dbReference type="EMBL" id="OOS20774.1"/>
    </source>
</evidence>
<feature type="domain" description="RimM N-terminal" evidence="6">
    <location>
        <begin position="10"/>
        <end position="90"/>
    </location>
</feature>
<evidence type="ECO:0000256" key="2">
    <source>
        <dbReference type="ARBA" id="ARBA00022517"/>
    </source>
</evidence>
<keyword evidence="3 5" id="KW-0698">rRNA processing</keyword>
<dbReference type="PANTHER" id="PTHR33692">
    <property type="entry name" value="RIBOSOME MATURATION FACTOR RIMM"/>
    <property type="match status" value="1"/>
</dbReference>
<feature type="domain" description="Ribosome maturation factor RimM PRC barrel" evidence="7">
    <location>
        <begin position="102"/>
        <end position="173"/>
    </location>
</feature>
<organism evidence="8 9">
    <name type="scientific">Lwoffella lincolnii</name>
    <dbReference type="NCBI Taxonomy" id="90241"/>
    <lineage>
        <taxon>Bacteria</taxon>
        <taxon>Pseudomonadati</taxon>
        <taxon>Pseudomonadota</taxon>
        <taxon>Gammaproteobacteria</taxon>
        <taxon>Moraxellales</taxon>
        <taxon>Moraxellaceae</taxon>
        <taxon>Lwoffella</taxon>
    </lineage>
</organism>
<dbReference type="InterPro" id="IPR011961">
    <property type="entry name" value="RimM"/>
</dbReference>
<dbReference type="AlphaFoldDB" id="A0A1T0CEL1"/>
<evidence type="ECO:0000256" key="5">
    <source>
        <dbReference type="HAMAP-Rule" id="MF_00014"/>
    </source>
</evidence>
<dbReference type="InterPro" id="IPR002676">
    <property type="entry name" value="RimM_N"/>
</dbReference>
<dbReference type="Gene3D" id="2.30.30.240">
    <property type="entry name" value="PRC-barrel domain"/>
    <property type="match status" value="1"/>
</dbReference>
<evidence type="ECO:0000313" key="9">
    <source>
        <dbReference type="Proteomes" id="UP000191094"/>
    </source>
</evidence>
<dbReference type="EMBL" id="MUYT01000007">
    <property type="protein sequence ID" value="OOS20774.1"/>
    <property type="molecule type" value="Genomic_DNA"/>
</dbReference>
<keyword evidence="2 5" id="KW-0690">Ribosome biogenesis</keyword>
<dbReference type="InterPro" id="IPR009000">
    <property type="entry name" value="Transl_B-barrel_sf"/>
</dbReference>
<dbReference type="InterPro" id="IPR036976">
    <property type="entry name" value="RimM_N_sf"/>
</dbReference>
<evidence type="ECO:0000256" key="1">
    <source>
        <dbReference type="ARBA" id="ARBA00022490"/>
    </source>
</evidence>
<dbReference type="HAMAP" id="MF_00014">
    <property type="entry name" value="Ribosome_mat_RimM"/>
    <property type="match status" value="1"/>
</dbReference>
<dbReference type="SUPFAM" id="SSF50447">
    <property type="entry name" value="Translation proteins"/>
    <property type="match status" value="1"/>
</dbReference>
<dbReference type="GO" id="GO:0042274">
    <property type="term" value="P:ribosomal small subunit biogenesis"/>
    <property type="evidence" value="ECO:0007669"/>
    <property type="project" value="UniProtKB-UniRule"/>
</dbReference>
<dbReference type="InterPro" id="IPR056792">
    <property type="entry name" value="PRC_RimM"/>
</dbReference>
<dbReference type="PANTHER" id="PTHR33692:SF1">
    <property type="entry name" value="RIBOSOME MATURATION FACTOR RIMM"/>
    <property type="match status" value="1"/>
</dbReference>
<dbReference type="Gene3D" id="2.40.30.60">
    <property type="entry name" value="RimM"/>
    <property type="match status" value="1"/>
</dbReference>
<dbReference type="GO" id="GO:0005840">
    <property type="term" value="C:ribosome"/>
    <property type="evidence" value="ECO:0007669"/>
    <property type="project" value="InterPro"/>
</dbReference>
<dbReference type="NCBIfam" id="TIGR02273">
    <property type="entry name" value="16S_RimM"/>
    <property type="match status" value="1"/>
</dbReference>
<dbReference type="GO" id="GO:0005737">
    <property type="term" value="C:cytoplasm"/>
    <property type="evidence" value="ECO:0007669"/>
    <property type="project" value="UniProtKB-SubCell"/>
</dbReference>
<gene>
    <name evidence="5" type="primary">rimM</name>
    <name evidence="8" type="ORF">B0682_05795</name>
</gene>
<accession>A0A1T0CEL1</accession>
<dbReference type="SUPFAM" id="SSF50346">
    <property type="entry name" value="PRC-barrel domain"/>
    <property type="match status" value="1"/>
</dbReference>
<dbReference type="Pfam" id="PF01782">
    <property type="entry name" value="RimM"/>
    <property type="match status" value="1"/>
</dbReference>
<comment type="subunit">
    <text evidence="5">Binds ribosomal protein uS19.</text>
</comment>
<name>A0A1T0CEL1_9GAMM</name>
<keyword evidence="1 5" id="KW-0963">Cytoplasm</keyword>
<protein>
    <recommendedName>
        <fullName evidence="5">Ribosome maturation factor RimM</fullName>
    </recommendedName>
</protein>
<sequence>MPPVEKLIKIGQLKKPYGIKGWLWVHSLTDERGDIFAMSPWWIKTATGFKPLTVVNWRQQGSGIVAQFDEVPDRNVAETMHGVSIWVSSDALPKPKADEYYWSELVGLSVINTQGENLGRIDQLMETGAHDVMVVAATANSIDGEQRLIPWHQQTVLKVNQDEAVVTVDWQADY</sequence>
<keyword evidence="4 5" id="KW-0143">Chaperone</keyword>